<dbReference type="InterPro" id="IPR011033">
    <property type="entry name" value="PRC_barrel-like_sf"/>
</dbReference>
<dbReference type="Pfam" id="PF05239">
    <property type="entry name" value="PRC"/>
    <property type="match status" value="1"/>
</dbReference>
<dbReference type="Gene3D" id="2.30.30.240">
    <property type="entry name" value="PRC-barrel domain"/>
    <property type="match status" value="1"/>
</dbReference>
<dbReference type="SUPFAM" id="SSF50346">
    <property type="entry name" value="PRC-barrel domain"/>
    <property type="match status" value="1"/>
</dbReference>
<evidence type="ECO:0000259" key="1">
    <source>
        <dbReference type="Pfam" id="PF05239"/>
    </source>
</evidence>
<proteinExistence type="predicted"/>
<dbReference type="AlphaFoldDB" id="A0A941J7W2"/>
<gene>
    <name evidence="2" type="ORF">KEH51_14900</name>
</gene>
<dbReference type="Proteomes" id="UP000680045">
    <property type="component" value="Unassembled WGS sequence"/>
</dbReference>
<protein>
    <submittedName>
        <fullName evidence="2">PRC-barrel domain-containing protein</fullName>
    </submittedName>
</protein>
<evidence type="ECO:0000313" key="2">
    <source>
        <dbReference type="EMBL" id="MBR8645076.1"/>
    </source>
</evidence>
<organism evidence="2 3">
    <name type="scientific">Peribacillus frigoritolerans</name>
    <dbReference type="NCBI Taxonomy" id="450367"/>
    <lineage>
        <taxon>Bacteria</taxon>
        <taxon>Bacillati</taxon>
        <taxon>Bacillota</taxon>
        <taxon>Bacilli</taxon>
        <taxon>Bacillales</taxon>
        <taxon>Bacillaceae</taxon>
        <taxon>Peribacillus</taxon>
    </lineage>
</organism>
<dbReference type="EMBL" id="JAGTPW010000024">
    <property type="protein sequence ID" value="MBR8645076.1"/>
    <property type="molecule type" value="Genomic_DNA"/>
</dbReference>
<name>A0A941J7W2_9BACI</name>
<reference evidence="2" key="1">
    <citation type="submission" date="2021-04" db="EMBL/GenBank/DDBJ databases">
        <title>Whole genome sequencing of Enterococci isolates from hospitalized patients.</title>
        <authorList>
            <person name="Ogoti B.M."/>
            <person name="Onyambu F.G."/>
        </authorList>
    </citation>
    <scope>NUCLEOTIDE SEQUENCE</scope>
    <source>
        <strain evidence="2">242</strain>
    </source>
</reference>
<accession>A0A941J7W2</accession>
<sequence length="50" mass="5659">MRTFSLLKGMPVFTIKGERIGTVHDLSISEMGQVTAWSFISKHCSKELFI</sequence>
<comment type="caution">
    <text evidence="2">The sequence shown here is derived from an EMBL/GenBank/DDBJ whole genome shotgun (WGS) entry which is preliminary data.</text>
</comment>
<evidence type="ECO:0000313" key="3">
    <source>
        <dbReference type="Proteomes" id="UP000680045"/>
    </source>
</evidence>
<dbReference type="InterPro" id="IPR027275">
    <property type="entry name" value="PRC-brl_dom"/>
</dbReference>
<feature type="domain" description="PRC-barrel" evidence="1">
    <location>
        <begin position="4"/>
        <end position="36"/>
    </location>
</feature>